<gene>
    <name evidence="1" type="ORF">GCM10009533_15290</name>
</gene>
<reference evidence="1 2" key="1">
    <citation type="journal article" date="2019" name="Int. J. Syst. Evol. Microbiol.">
        <title>The Global Catalogue of Microorganisms (GCM) 10K type strain sequencing project: providing services to taxonomists for standard genome sequencing and annotation.</title>
        <authorList>
            <consortium name="The Broad Institute Genomics Platform"/>
            <consortium name="The Broad Institute Genome Sequencing Center for Infectious Disease"/>
            <person name="Wu L."/>
            <person name="Ma J."/>
        </authorList>
    </citation>
    <scope>NUCLEOTIDE SEQUENCE [LARGE SCALE GENOMIC DNA]</scope>
    <source>
        <strain evidence="1 2">JCM 10303</strain>
    </source>
</reference>
<dbReference type="EMBL" id="BAAAGS010000007">
    <property type="protein sequence ID" value="GAA0517124.1"/>
    <property type="molecule type" value="Genomic_DNA"/>
</dbReference>
<proteinExistence type="predicted"/>
<evidence type="ECO:0000313" key="1">
    <source>
        <dbReference type="EMBL" id="GAA0517124.1"/>
    </source>
</evidence>
<protein>
    <submittedName>
        <fullName evidence="1">Uncharacterized protein</fullName>
    </submittedName>
</protein>
<evidence type="ECO:0000313" key="2">
    <source>
        <dbReference type="Proteomes" id="UP001500729"/>
    </source>
</evidence>
<accession>A0ABN1CFG2</accession>
<comment type="caution">
    <text evidence="1">The sequence shown here is derived from an EMBL/GenBank/DDBJ whole genome shotgun (WGS) entry which is preliminary data.</text>
</comment>
<dbReference type="Proteomes" id="UP001500729">
    <property type="component" value="Unassembled WGS sequence"/>
</dbReference>
<sequence>MGPSTLRELAEQMRLRWEELMVLSAGPDMYGSEILDGQLVELEMWMSRIGRMGEVERAA</sequence>
<organism evidence="1 2">
    <name type="scientific">Saccharopolyspora erythraea</name>
    <name type="common">Streptomyces erythraeus</name>
    <dbReference type="NCBI Taxonomy" id="1836"/>
    <lineage>
        <taxon>Bacteria</taxon>
        <taxon>Bacillati</taxon>
        <taxon>Actinomycetota</taxon>
        <taxon>Actinomycetes</taxon>
        <taxon>Pseudonocardiales</taxon>
        <taxon>Pseudonocardiaceae</taxon>
        <taxon>Saccharopolyspora</taxon>
    </lineage>
</organism>
<dbReference type="RefSeq" id="WP_009942193.1">
    <property type="nucleotide sequence ID" value="NZ_BAAAGS010000007.1"/>
</dbReference>
<name>A0ABN1CFG2_SACER</name>
<keyword evidence="2" id="KW-1185">Reference proteome</keyword>